<protein>
    <recommendedName>
        <fullName evidence="12">3-oxoacyl-[acyl-carrier-protein] reductase</fullName>
        <ecNumber evidence="12">1.1.1.100</ecNumber>
    </recommendedName>
</protein>
<comment type="similarity">
    <text evidence="3 12">Belongs to the short-chain dehydrogenases/reductases (SDR) family.</text>
</comment>
<evidence type="ECO:0000256" key="9">
    <source>
        <dbReference type="ARBA" id="ARBA00023160"/>
    </source>
</evidence>
<dbReference type="NCBIfam" id="NF009464">
    <property type="entry name" value="PRK12824.1"/>
    <property type="match status" value="1"/>
</dbReference>
<feature type="binding site" evidence="11">
    <location>
        <begin position="153"/>
        <end position="157"/>
    </location>
    <ligand>
        <name>NADP(+)</name>
        <dbReference type="ChEBI" id="CHEBI:58349"/>
    </ligand>
</feature>
<dbReference type="SMART" id="SM00822">
    <property type="entry name" value="PKS_KR"/>
    <property type="match status" value="1"/>
</dbReference>
<keyword evidence="4 12" id="KW-0444">Lipid biosynthesis</keyword>
<dbReference type="AlphaFoldDB" id="A0A3M0A979"/>
<dbReference type="NCBIfam" id="NF009466">
    <property type="entry name" value="PRK12826.1-2"/>
    <property type="match status" value="1"/>
</dbReference>
<sequence length="245" mass="25504">MSENKIALVTGASRGIGKAIAAALGEAGFTVIGTATSESGAEAISARFASEGITGCGMMLNVTSAEQVEATIKQITADFGAPTVLVNNAGITKDNIMLRMKEDEWNDVINTNLSSVYRVTKACLRGMTKARWGRIINIGSVVGQMGNVGQANYCATKAGVEGFSRSVAKELGSRGVTANTVAPGFIQTDMTDELTEEHKAMMLSNVPAGRLGQPEEIAAVVAFLASDAAAYITGETIHVNGGMYM</sequence>
<dbReference type="Pfam" id="PF13561">
    <property type="entry name" value="adh_short_C2"/>
    <property type="match status" value="1"/>
</dbReference>
<feature type="binding site" evidence="11">
    <location>
        <position position="36"/>
    </location>
    <ligand>
        <name>NADP(+)</name>
        <dbReference type="ChEBI" id="CHEBI:58349"/>
    </ligand>
</feature>
<dbReference type="CDD" id="cd05333">
    <property type="entry name" value="BKR_SDR_c"/>
    <property type="match status" value="1"/>
</dbReference>
<comment type="subunit">
    <text evidence="12">Homotetramer.</text>
</comment>
<evidence type="ECO:0000256" key="8">
    <source>
        <dbReference type="ARBA" id="ARBA00023098"/>
    </source>
</evidence>
<dbReference type="NCBIfam" id="TIGR01830">
    <property type="entry name" value="3oxo_ACP_reduc"/>
    <property type="match status" value="1"/>
</dbReference>
<dbReference type="NCBIfam" id="NF004197">
    <property type="entry name" value="PRK05653.1-1"/>
    <property type="match status" value="1"/>
</dbReference>
<dbReference type="Gene3D" id="3.40.50.720">
    <property type="entry name" value="NAD(P)-binding Rossmann-like Domain"/>
    <property type="match status" value="1"/>
</dbReference>
<evidence type="ECO:0000259" key="13">
    <source>
        <dbReference type="SMART" id="SM00822"/>
    </source>
</evidence>
<dbReference type="SUPFAM" id="SSF51735">
    <property type="entry name" value="NAD(P)-binding Rossmann-fold domains"/>
    <property type="match status" value="1"/>
</dbReference>
<evidence type="ECO:0000256" key="12">
    <source>
        <dbReference type="RuleBase" id="RU366074"/>
    </source>
</evidence>
<evidence type="ECO:0000313" key="14">
    <source>
        <dbReference type="EMBL" id="RMA81087.1"/>
    </source>
</evidence>
<evidence type="ECO:0000256" key="3">
    <source>
        <dbReference type="ARBA" id="ARBA00006484"/>
    </source>
</evidence>
<keyword evidence="8 12" id="KW-0443">Lipid metabolism</keyword>
<evidence type="ECO:0000256" key="1">
    <source>
        <dbReference type="ARBA" id="ARBA00002607"/>
    </source>
</evidence>
<evidence type="ECO:0000256" key="5">
    <source>
        <dbReference type="ARBA" id="ARBA00022832"/>
    </source>
</evidence>
<dbReference type="GO" id="GO:0051287">
    <property type="term" value="F:NAD binding"/>
    <property type="evidence" value="ECO:0007669"/>
    <property type="project" value="UniProtKB-UniRule"/>
</dbReference>
<accession>A0A3M0A979</accession>
<dbReference type="OrthoDB" id="9804774at2"/>
<dbReference type="PROSITE" id="PS00061">
    <property type="entry name" value="ADH_SHORT"/>
    <property type="match status" value="1"/>
</dbReference>
<dbReference type="UniPathway" id="UPA00094"/>
<comment type="pathway">
    <text evidence="2 12">Lipid metabolism; fatty acid biosynthesis.</text>
</comment>
<dbReference type="EC" id="1.1.1.100" evidence="12"/>
<dbReference type="InterPro" id="IPR057326">
    <property type="entry name" value="KR_dom"/>
</dbReference>
<evidence type="ECO:0000256" key="6">
    <source>
        <dbReference type="ARBA" id="ARBA00022857"/>
    </source>
</evidence>
<dbReference type="RefSeq" id="WP_121876250.1">
    <property type="nucleotide sequence ID" value="NZ_REFJ01000002.1"/>
</dbReference>
<keyword evidence="5 12" id="KW-0276">Fatty acid metabolism</keyword>
<dbReference type="InterPro" id="IPR011284">
    <property type="entry name" value="3oxo_ACP_reduc"/>
</dbReference>
<dbReference type="PRINTS" id="PR00081">
    <property type="entry name" value="GDHRDH"/>
</dbReference>
<organism evidence="14 15">
    <name type="scientific">Umboniibacter marinipuniceus</name>
    <dbReference type="NCBI Taxonomy" id="569599"/>
    <lineage>
        <taxon>Bacteria</taxon>
        <taxon>Pseudomonadati</taxon>
        <taxon>Pseudomonadota</taxon>
        <taxon>Gammaproteobacteria</taxon>
        <taxon>Cellvibrionales</taxon>
        <taxon>Cellvibrionaceae</taxon>
        <taxon>Umboniibacter</taxon>
    </lineage>
</organism>
<keyword evidence="6 11" id="KW-0521">NADP</keyword>
<evidence type="ECO:0000256" key="2">
    <source>
        <dbReference type="ARBA" id="ARBA00005194"/>
    </source>
</evidence>
<feature type="binding site" evidence="11">
    <location>
        <position position="88"/>
    </location>
    <ligand>
        <name>NADP(+)</name>
        <dbReference type="ChEBI" id="CHEBI:58349"/>
    </ligand>
</feature>
<evidence type="ECO:0000256" key="7">
    <source>
        <dbReference type="ARBA" id="ARBA00023002"/>
    </source>
</evidence>
<dbReference type="FunFam" id="3.40.50.720:FF:000037">
    <property type="entry name" value="3-oxoacyl-[acyl-carrier-protein] reductase FabG"/>
    <property type="match status" value="1"/>
</dbReference>
<dbReference type="PANTHER" id="PTHR42879:SF2">
    <property type="entry name" value="3-OXOACYL-[ACYL-CARRIER-PROTEIN] REDUCTASE FABG"/>
    <property type="match status" value="1"/>
</dbReference>
<dbReference type="PRINTS" id="PR00080">
    <property type="entry name" value="SDRFAMILY"/>
</dbReference>
<feature type="active site" description="Proton acceptor" evidence="10">
    <location>
        <position position="153"/>
    </location>
</feature>
<dbReference type="InterPro" id="IPR036291">
    <property type="entry name" value="NAD(P)-bd_dom_sf"/>
</dbReference>
<dbReference type="GO" id="GO:0004316">
    <property type="term" value="F:3-oxoacyl-[acyl-carrier-protein] reductase (NADPH) activity"/>
    <property type="evidence" value="ECO:0007669"/>
    <property type="project" value="UniProtKB-UniRule"/>
</dbReference>
<dbReference type="PANTHER" id="PTHR42879">
    <property type="entry name" value="3-OXOACYL-(ACYL-CARRIER-PROTEIN) REDUCTASE"/>
    <property type="match status" value="1"/>
</dbReference>
<proteinExistence type="inferred from homology"/>
<feature type="binding site" evidence="11">
    <location>
        <position position="186"/>
    </location>
    <ligand>
        <name>NADP(+)</name>
        <dbReference type="ChEBI" id="CHEBI:58349"/>
    </ligand>
</feature>
<dbReference type="EMBL" id="REFJ01000002">
    <property type="protein sequence ID" value="RMA81087.1"/>
    <property type="molecule type" value="Genomic_DNA"/>
</dbReference>
<comment type="caution">
    <text evidence="14">The sequence shown here is derived from an EMBL/GenBank/DDBJ whole genome shotgun (WGS) entry which is preliminary data.</text>
</comment>
<feature type="binding site" evidence="11">
    <location>
        <begin position="11"/>
        <end position="14"/>
    </location>
    <ligand>
        <name>NADP(+)</name>
        <dbReference type="ChEBI" id="CHEBI:58349"/>
    </ligand>
</feature>
<keyword evidence="15" id="KW-1185">Reference proteome</keyword>
<feature type="binding site" evidence="11">
    <location>
        <begin position="61"/>
        <end position="62"/>
    </location>
    <ligand>
        <name>NADP(+)</name>
        <dbReference type="ChEBI" id="CHEBI:58349"/>
    </ligand>
</feature>
<dbReference type="InterPro" id="IPR002347">
    <property type="entry name" value="SDR_fam"/>
</dbReference>
<evidence type="ECO:0000313" key="15">
    <source>
        <dbReference type="Proteomes" id="UP000267187"/>
    </source>
</evidence>
<dbReference type="InterPro" id="IPR050259">
    <property type="entry name" value="SDR"/>
</dbReference>
<keyword evidence="9 12" id="KW-0275">Fatty acid biosynthesis</keyword>
<evidence type="ECO:0000256" key="10">
    <source>
        <dbReference type="PIRSR" id="PIRSR611284-1"/>
    </source>
</evidence>
<evidence type="ECO:0000256" key="11">
    <source>
        <dbReference type="PIRSR" id="PIRSR611284-2"/>
    </source>
</evidence>
<reference evidence="14 15" key="1">
    <citation type="submission" date="2018-10" db="EMBL/GenBank/DDBJ databases">
        <title>Genomic Encyclopedia of Type Strains, Phase IV (KMG-IV): sequencing the most valuable type-strain genomes for metagenomic binning, comparative biology and taxonomic classification.</title>
        <authorList>
            <person name="Goeker M."/>
        </authorList>
    </citation>
    <scope>NUCLEOTIDE SEQUENCE [LARGE SCALE GENOMIC DNA]</scope>
    <source>
        <strain evidence="14 15">DSM 25080</strain>
    </source>
</reference>
<dbReference type="GO" id="GO:0030497">
    <property type="term" value="P:fatty acid elongation"/>
    <property type="evidence" value="ECO:0007669"/>
    <property type="project" value="UniProtKB-ARBA"/>
</dbReference>
<comment type="catalytic activity">
    <reaction evidence="12">
        <text>a (3R)-hydroxyacyl-[ACP] + NADP(+) = a 3-oxoacyl-[ACP] + NADPH + H(+)</text>
        <dbReference type="Rhea" id="RHEA:17397"/>
        <dbReference type="Rhea" id="RHEA-COMP:9916"/>
        <dbReference type="Rhea" id="RHEA-COMP:9945"/>
        <dbReference type="ChEBI" id="CHEBI:15378"/>
        <dbReference type="ChEBI" id="CHEBI:57783"/>
        <dbReference type="ChEBI" id="CHEBI:58349"/>
        <dbReference type="ChEBI" id="CHEBI:78776"/>
        <dbReference type="ChEBI" id="CHEBI:78827"/>
        <dbReference type="EC" id="1.1.1.100"/>
    </reaction>
</comment>
<dbReference type="InterPro" id="IPR020904">
    <property type="entry name" value="Sc_DH/Rdtase_CS"/>
</dbReference>
<comment type="function">
    <text evidence="1 12">Catalyzes the NADPH-dependent reduction of beta-ketoacyl-ACP substrates to beta-hydroxyacyl-ACP products, the first reductive step in the elongation cycle of fatty acid biosynthesis.</text>
</comment>
<dbReference type="Proteomes" id="UP000267187">
    <property type="component" value="Unassembled WGS sequence"/>
</dbReference>
<gene>
    <name evidence="14" type="ORF">DFR27_0881</name>
</gene>
<name>A0A3M0A979_9GAMM</name>
<evidence type="ECO:0000256" key="4">
    <source>
        <dbReference type="ARBA" id="ARBA00022516"/>
    </source>
</evidence>
<feature type="domain" description="Ketoreductase" evidence="13">
    <location>
        <begin position="5"/>
        <end position="217"/>
    </location>
</feature>
<keyword evidence="7 12" id="KW-0560">Oxidoreductase</keyword>